<dbReference type="AlphaFoldDB" id="A0A316U0L3"/>
<feature type="binding site" evidence="10">
    <location>
        <position position="412"/>
    </location>
    <ligand>
        <name>ATP</name>
        <dbReference type="ChEBI" id="CHEBI:30616"/>
    </ligand>
</feature>
<feature type="binding site" evidence="11">
    <location>
        <position position="405"/>
    </location>
    <ligand>
        <name>Mg(2+)</name>
        <dbReference type="ChEBI" id="CHEBI:18420"/>
    </ligand>
</feature>
<evidence type="ECO:0000256" key="6">
    <source>
        <dbReference type="ARBA" id="ARBA00022741"/>
    </source>
</evidence>
<dbReference type="InterPro" id="IPR037013">
    <property type="entry name" value="GSH-S_sub-bd_sf"/>
</dbReference>
<feature type="binding site" evidence="10">
    <location>
        <position position="246"/>
    </location>
    <ligand>
        <name>substrate</name>
    </ligand>
</feature>
<evidence type="ECO:0000256" key="10">
    <source>
        <dbReference type="PIRSR" id="PIRSR001558-1"/>
    </source>
</evidence>
<comment type="cofactor">
    <cofactor evidence="9 11">
        <name>Mg(2+)</name>
        <dbReference type="ChEBI" id="CHEBI:18420"/>
    </cofactor>
    <text evidence="9 11">Binds 1 Mg(2+) ion per subunit.</text>
</comment>
<evidence type="ECO:0000256" key="9">
    <source>
        <dbReference type="PIRNR" id="PIRNR001558"/>
    </source>
</evidence>
<dbReference type="Gene3D" id="1.10.1080.10">
    <property type="entry name" value="Glutathione Synthetase, Chain A, domain 3"/>
    <property type="match status" value="1"/>
</dbReference>
<protein>
    <recommendedName>
        <fullName evidence="9">Glutathione synthetase</fullName>
        <shortName evidence="9">GSH-S</shortName>
        <ecNumber evidence="9">6.3.2.3</ecNumber>
    </recommendedName>
</protein>
<dbReference type="STRING" id="1684307.A0A316U0L3"/>
<keyword evidence="7 9" id="KW-0067">ATP-binding</keyword>
<dbReference type="GO" id="GO:0004363">
    <property type="term" value="F:glutathione synthase activity"/>
    <property type="evidence" value="ECO:0007669"/>
    <property type="project" value="UniProtKB-UniRule"/>
</dbReference>
<evidence type="ECO:0000256" key="11">
    <source>
        <dbReference type="PIRSR" id="PIRSR001558-2"/>
    </source>
</evidence>
<feature type="binding site" evidence="10">
    <location>
        <position position="136"/>
    </location>
    <ligand>
        <name>substrate</name>
    </ligand>
</feature>
<evidence type="ECO:0000313" key="14">
    <source>
        <dbReference type="EMBL" id="PWN18071.1"/>
    </source>
</evidence>
<dbReference type="InterPro" id="IPR005615">
    <property type="entry name" value="Glutathione_synthase"/>
</dbReference>
<feature type="region of interest" description="Disordered" evidence="12">
    <location>
        <begin position="469"/>
        <end position="490"/>
    </location>
</feature>
<feature type="domain" description="Glutathione synthase substrate-binding" evidence="13">
    <location>
        <begin position="232"/>
        <end position="337"/>
    </location>
</feature>
<feature type="binding site" evidence="11">
    <location>
        <position position="157"/>
    </location>
    <ligand>
        <name>Mg(2+)</name>
        <dbReference type="ChEBI" id="CHEBI:18420"/>
    </ligand>
</feature>
<organism evidence="14 15">
    <name type="scientific">Pseudomicrostroma glucosiphilum</name>
    <dbReference type="NCBI Taxonomy" id="1684307"/>
    <lineage>
        <taxon>Eukaryota</taxon>
        <taxon>Fungi</taxon>
        <taxon>Dikarya</taxon>
        <taxon>Basidiomycota</taxon>
        <taxon>Ustilaginomycotina</taxon>
        <taxon>Exobasidiomycetes</taxon>
        <taxon>Microstromatales</taxon>
        <taxon>Microstromatales incertae sedis</taxon>
        <taxon>Pseudomicrostroma</taxon>
    </lineage>
</organism>
<dbReference type="PANTHER" id="PTHR11130">
    <property type="entry name" value="GLUTATHIONE SYNTHETASE"/>
    <property type="match status" value="1"/>
</dbReference>
<evidence type="ECO:0000313" key="15">
    <source>
        <dbReference type="Proteomes" id="UP000245942"/>
    </source>
</evidence>
<feature type="binding site" evidence="11">
    <location>
        <position position="155"/>
    </location>
    <ligand>
        <name>Mg(2+)</name>
        <dbReference type="ChEBI" id="CHEBI:18420"/>
    </ligand>
</feature>
<gene>
    <name evidence="14" type="ORF">BCV69DRAFT_285372</name>
</gene>
<keyword evidence="4 9" id="KW-0317">Glutathione biosynthesis</keyword>
<dbReference type="InterPro" id="IPR014709">
    <property type="entry name" value="Glutathione_synthase_C_euk"/>
</dbReference>
<dbReference type="Proteomes" id="UP000245942">
    <property type="component" value="Unassembled WGS sequence"/>
</dbReference>
<dbReference type="Pfam" id="PF03199">
    <property type="entry name" value="GSH_synthase"/>
    <property type="match status" value="1"/>
</dbReference>
<evidence type="ECO:0000256" key="8">
    <source>
        <dbReference type="ARBA" id="ARBA00022842"/>
    </source>
</evidence>
<evidence type="ECO:0000256" key="4">
    <source>
        <dbReference type="ARBA" id="ARBA00022684"/>
    </source>
</evidence>
<dbReference type="GeneID" id="37015104"/>
<feature type="binding site" evidence="10">
    <location>
        <begin position="401"/>
        <end position="410"/>
    </location>
    <ligand>
        <name>ATP</name>
        <dbReference type="ChEBI" id="CHEBI:30616"/>
    </ligand>
</feature>
<evidence type="ECO:0000256" key="3">
    <source>
        <dbReference type="ARBA" id="ARBA00022598"/>
    </source>
</evidence>
<dbReference type="Gene3D" id="3.30.1490.50">
    <property type="match status" value="1"/>
</dbReference>
<dbReference type="InterPro" id="IPR014049">
    <property type="entry name" value="Glutathione_synthase_N_euk"/>
</dbReference>
<dbReference type="GO" id="GO:0000287">
    <property type="term" value="F:magnesium ion binding"/>
    <property type="evidence" value="ECO:0007669"/>
    <property type="project" value="UniProtKB-UniRule"/>
</dbReference>
<keyword evidence="15" id="KW-1185">Reference proteome</keyword>
<sequence length="596" mass="64819">MASPVASTSATKLPSWPPSLTSSQLSSLTAQATDYALSHGLVYRPIGNPPPSTHVHHAPISLLPSPFPRSAFQQALQIQGVLNELYARVAVDDVFLERVIGKMVAPVDDFTRGLWEVYSKAKQQGVAPTYHLGLFRSDYLLHDSPSAPPTIRQVEFNTISSSFGPLCQKVSELHRSLLMQTDYYSSALDQLQLDNLPKNTALTLLSDGLAQAHKAYLAESGWSGKKEDTPRVLFVVQEKERNAFDQRWLEFELLEKHGIRSTRRTFSSLITSASRDSSSGALLLSSETSTTPVEVSVVYYRSGYTPTDYTTPDHWDLRFRLESTTAIKCPTVALQLAGAKKVQQVLAEEGVLEHFLSQRYPAEALHSLRQTWAELYPLDSSPLGEQGQKLAREEPERFVMKPQREGGGNNIYREEIPRALAAMEERDAKRPQGTPKEREGYILMELILPPQGLGNYLIRPPAVGAGAAAAADSSSTGQAQEQPTRHAEGLQAAECRLSPDVVSELGIYGVALFRSSNSNSASSNSASGTAGALDEKTYWSLPTSEVAATSSSSSSSTTTTATRGVEAAYLLRTKGRESDEGGVAVGFSVLDSLVLV</sequence>
<feature type="binding site" evidence="10">
    <location>
        <position position="155"/>
    </location>
    <ligand>
        <name>ATP</name>
        <dbReference type="ChEBI" id="CHEBI:30616"/>
    </ligand>
</feature>
<dbReference type="EC" id="6.3.2.3" evidence="9"/>
<keyword evidence="3 9" id="KW-0436">Ligase</keyword>
<proteinExistence type="inferred from homology"/>
<dbReference type="FunFam" id="3.30.1490.50:FF:000002">
    <property type="entry name" value="Glutathione synthetase"/>
    <property type="match status" value="1"/>
</dbReference>
<keyword evidence="5 9" id="KW-0479">Metal-binding</keyword>
<dbReference type="GO" id="GO:0043295">
    <property type="term" value="F:glutathione binding"/>
    <property type="evidence" value="ECO:0007669"/>
    <property type="project" value="UniProtKB-UniRule"/>
</dbReference>
<dbReference type="Gene3D" id="3.30.1490.80">
    <property type="match status" value="1"/>
</dbReference>
<comment type="catalytic activity">
    <reaction evidence="9">
        <text>gamma-L-glutamyl-L-cysteine + glycine + ATP = glutathione + ADP + phosphate + H(+)</text>
        <dbReference type="Rhea" id="RHEA:13557"/>
        <dbReference type="ChEBI" id="CHEBI:15378"/>
        <dbReference type="ChEBI" id="CHEBI:30616"/>
        <dbReference type="ChEBI" id="CHEBI:43474"/>
        <dbReference type="ChEBI" id="CHEBI:57305"/>
        <dbReference type="ChEBI" id="CHEBI:57925"/>
        <dbReference type="ChEBI" id="CHEBI:58173"/>
        <dbReference type="ChEBI" id="CHEBI:456216"/>
        <dbReference type="EC" id="6.3.2.3"/>
    </reaction>
</comment>
<keyword evidence="6 9" id="KW-0547">Nucleotide-binding</keyword>
<dbReference type="OrthoDB" id="2020073at2759"/>
<dbReference type="InterPro" id="IPR004887">
    <property type="entry name" value="GSH_synth_subst-bd"/>
</dbReference>
<dbReference type="Pfam" id="PF03917">
    <property type="entry name" value="GSH_synth_ATP"/>
    <property type="match status" value="2"/>
</dbReference>
<name>A0A316U0L3_9BASI</name>
<evidence type="ECO:0000256" key="12">
    <source>
        <dbReference type="SAM" id="MobiDB-lite"/>
    </source>
</evidence>
<dbReference type="GO" id="GO:0005524">
    <property type="term" value="F:ATP binding"/>
    <property type="evidence" value="ECO:0007669"/>
    <property type="project" value="UniProtKB-UniRule"/>
</dbReference>
<evidence type="ECO:0000256" key="1">
    <source>
        <dbReference type="ARBA" id="ARBA00004965"/>
    </source>
</evidence>
<dbReference type="SUPFAM" id="SSF56059">
    <property type="entry name" value="Glutathione synthetase ATP-binding domain-like"/>
    <property type="match status" value="2"/>
</dbReference>
<evidence type="ECO:0000259" key="13">
    <source>
        <dbReference type="Pfam" id="PF03199"/>
    </source>
</evidence>
<dbReference type="EMBL" id="KZ819338">
    <property type="protein sequence ID" value="PWN18071.1"/>
    <property type="molecule type" value="Genomic_DNA"/>
</dbReference>
<evidence type="ECO:0000256" key="2">
    <source>
        <dbReference type="ARBA" id="ARBA00010385"/>
    </source>
</evidence>
<dbReference type="RefSeq" id="XP_025345231.1">
    <property type="nucleotide sequence ID" value="XM_025493370.1"/>
</dbReference>
<comment type="pathway">
    <text evidence="1 9">Sulfur metabolism; glutathione biosynthesis; glutathione from L-cysteine and L-glutamate: step 2/2.</text>
</comment>
<dbReference type="InterPro" id="IPR014042">
    <property type="entry name" value="Glutathione_synthase_a-hlx"/>
</dbReference>
<reference evidence="14 15" key="1">
    <citation type="journal article" date="2018" name="Mol. Biol. Evol.">
        <title>Broad Genomic Sampling Reveals a Smut Pathogenic Ancestry of the Fungal Clade Ustilaginomycotina.</title>
        <authorList>
            <person name="Kijpornyongpan T."/>
            <person name="Mondo S.J."/>
            <person name="Barry K."/>
            <person name="Sandor L."/>
            <person name="Lee J."/>
            <person name="Lipzen A."/>
            <person name="Pangilinan J."/>
            <person name="LaButti K."/>
            <person name="Hainaut M."/>
            <person name="Henrissat B."/>
            <person name="Grigoriev I.V."/>
            <person name="Spatafora J.W."/>
            <person name="Aime M.C."/>
        </authorList>
    </citation>
    <scope>NUCLEOTIDE SEQUENCE [LARGE SCALE GENOMIC DNA]</scope>
    <source>
        <strain evidence="14 15">MCA 4718</strain>
    </source>
</reference>
<dbReference type="Gene3D" id="3.30.470.20">
    <property type="entry name" value="ATP-grasp fold, B domain"/>
    <property type="match status" value="1"/>
</dbReference>
<accession>A0A316U0L3</accession>
<dbReference type="GO" id="GO:0005829">
    <property type="term" value="C:cytosol"/>
    <property type="evidence" value="ECO:0007669"/>
    <property type="project" value="TreeGrafter"/>
</dbReference>
<dbReference type="PIRSF" id="PIRSF001558">
    <property type="entry name" value="GSHase"/>
    <property type="match status" value="1"/>
</dbReference>
<dbReference type="SUPFAM" id="SSF52440">
    <property type="entry name" value="PreATP-grasp domain"/>
    <property type="match status" value="1"/>
</dbReference>
<feature type="binding site" evidence="10">
    <location>
        <position position="340"/>
    </location>
    <ligand>
        <name>ATP</name>
        <dbReference type="ChEBI" id="CHEBI:30616"/>
    </ligand>
</feature>
<evidence type="ECO:0000256" key="7">
    <source>
        <dbReference type="ARBA" id="ARBA00022840"/>
    </source>
</evidence>
<feature type="compositionally biased region" description="Low complexity" evidence="12">
    <location>
        <begin position="469"/>
        <end position="479"/>
    </location>
</feature>
<keyword evidence="8 9" id="KW-0460">Magnesium</keyword>
<feature type="binding site" evidence="10">
    <location>
        <begin position="444"/>
        <end position="447"/>
    </location>
    <ligand>
        <name>ATP</name>
        <dbReference type="ChEBI" id="CHEBI:30616"/>
    </ligand>
</feature>
<comment type="similarity">
    <text evidence="2 9">Belongs to the eukaryotic GSH synthase family.</text>
</comment>
<evidence type="ECO:0000256" key="5">
    <source>
        <dbReference type="ARBA" id="ARBA00022723"/>
    </source>
</evidence>
<dbReference type="NCBIfam" id="TIGR01986">
    <property type="entry name" value="glut_syn_euk"/>
    <property type="match status" value="1"/>
</dbReference>
<dbReference type="InterPro" id="IPR016185">
    <property type="entry name" value="PreATP-grasp_dom_sf"/>
</dbReference>
<dbReference type="PANTHER" id="PTHR11130:SF0">
    <property type="entry name" value="GLUTATHIONE SYNTHETASE"/>
    <property type="match status" value="1"/>
</dbReference>
<dbReference type="UniPathway" id="UPA00142">
    <property type="reaction ID" value="UER00210"/>
</dbReference>
<dbReference type="Gene3D" id="3.40.50.1760">
    <property type="entry name" value="Glutathione synthase, substrate-binding domain superfamily, eukaryotic"/>
    <property type="match status" value="1"/>
</dbReference>